<dbReference type="RefSeq" id="WP_055671072.1">
    <property type="nucleotide sequence ID" value="NZ_CXWD01000004.1"/>
</dbReference>
<sequence>MTVFGSAAQGHGVRFGSVGLSASALIARSAIVQTDFSDLTSMFVGLDGSGGNPNPGDPVGLVLNKAGMGNQTAEAYVAGLPELSDPDQQGLLNATGSRNGAGWNVTATGANAQINQNIAMNEGELFQVTATWSGNDEGNGINVWAAENTIPLGGAVSGSITTLVFAGPSSLEQIKLFCNGSSASDTVYLELTSIKRIPGEHLKAPSTNQKPVLRKWALTDRRNLHPYSGVATLSSTGMLNPSNTNGVSSSLVGSGVENGLPYIDVRFQGTTTNVFHVAYFEIFFGTSVSGQTITQSVYTKLVGGTTDNITTIKHRCEPSATTVFDNVSLSLTDELVRTEQTGTAANNNTNNSYGIAFNFASGVDIDITIRIAAPQIEEGYTATPYQAVYSENHIEEAGLPSVYSLVFEVDDGLQIVGVPVDTSLSVFFGINPDDTSYIPISQSSGHWIVATLNDTGTPHIATPWAGTDIHVKTRNSATQFSGTSRDDLYRAIPQNEPSLIEYRNLTTPYAANWELGYFPSASSFNLNGQIYGLTMIPTSAMTGSLRRAAETLMSKQAGIQ</sequence>
<organism evidence="1 2">
    <name type="scientific">Roseibium alexandrii</name>
    <dbReference type="NCBI Taxonomy" id="388408"/>
    <lineage>
        <taxon>Bacteria</taxon>
        <taxon>Pseudomonadati</taxon>
        <taxon>Pseudomonadota</taxon>
        <taxon>Alphaproteobacteria</taxon>
        <taxon>Hyphomicrobiales</taxon>
        <taxon>Stappiaceae</taxon>
        <taxon>Roseibium</taxon>
    </lineage>
</organism>
<keyword evidence="2" id="KW-1185">Reference proteome</keyword>
<evidence type="ECO:0000313" key="2">
    <source>
        <dbReference type="Proteomes" id="UP000053235"/>
    </source>
</evidence>
<name>A0A0M6ZWL4_9HYPH</name>
<protein>
    <submittedName>
        <fullName evidence="1">Uncharacterized protein</fullName>
    </submittedName>
</protein>
<reference evidence="2" key="1">
    <citation type="submission" date="2015-07" db="EMBL/GenBank/DDBJ databases">
        <authorList>
            <person name="Rodrigo-Torres Lidia"/>
            <person name="Arahal R.David."/>
        </authorList>
    </citation>
    <scope>NUCLEOTIDE SEQUENCE [LARGE SCALE GENOMIC DNA]</scope>
    <source>
        <strain evidence="2">CECT 5112</strain>
    </source>
</reference>
<proteinExistence type="predicted"/>
<evidence type="ECO:0000313" key="1">
    <source>
        <dbReference type="EMBL" id="CTQ67148.1"/>
    </source>
</evidence>
<accession>A0A0M6ZWL4</accession>
<gene>
    <name evidence="1" type="ORF">LAX5112_01234</name>
</gene>
<dbReference type="Proteomes" id="UP000053235">
    <property type="component" value="Unassembled WGS sequence"/>
</dbReference>
<dbReference type="EMBL" id="CXWD01000004">
    <property type="protein sequence ID" value="CTQ67148.1"/>
    <property type="molecule type" value="Genomic_DNA"/>
</dbReference>
<dbReference type="AlphaFoldDB" id="A0A0M6ZWL4"/>
<dbReference type="STRING" id="388408.LAX5112_01234"/>
<dbReference type="OrthoDB" id="7260461at2"/>